<organism evidence="10 11">
    <name type="scientific">Candidatus Enterococcus murrayae</name>
    <dbReference type="NCBI Taxonomy" id="2815321"/>
    <lineage>
        <taxon>Bacteria</taxon>
        <taxon>Bacillati</taxon>
        <taxon>Bacillota</taxon>
        <taxon>Bacilli</taxon>
        <taxon>Lactobacillales</taxon>
        <taxon>Enterococcaceae</taxon>
        <taxon>Enterococcus</taxon>
    </lineage>
</organism>
<evidence type="ECO:0000256" key="5">
    <source>
        <dbReference type="ARBA" id="ARBA00022741"/>
    </source>
</evidence>
<evidence type="ECO:0000256" key="4">
    <source>
        <dbReference type="ARBA" id="ARBA00022475"/>
    </source>
</evidence>
<evidence type="ECO:0000256" key="6">
    <source>
        <dbReference type="ARBA" id="ARBA00022840"/>
    </source>
</evidence>
<reference evidence="10 11" key="1">
    <citation type="submission" date="2021-03" db="EMBL/GenBank/DDBJ databases">
        <title>Enterococcal diversity collection.</title>
        <authorList>
            <person name="Gilmore M.S."/>
            <person name="Schwartzman J."/>
            <person name="Van Tyne D."/>
            <person name="Martin M."/>
            <person name="Earl A.M."/>
            <person name="Manson A.L."/>
            <person name="Straub T."/>
            <person name="Salamzade R."/>
            <person name="Saavedra J."/>
            <person name="Lebreton F."/>
            <person name="Prichula J."/>
            <person name="Schaufler K."/>
            <person name="Gaca A."/>
            <person name="Sgardioli B."/>
            <person name="Wagenaar J."/>
            <person name="Strong T."/>
        </authorList>
    </citation>
    <scope>NUCLEOTIDE SEQUENCE [LARGE SCALE GENOMIC DNA]</scope>
    <source>
        <strain evidence="10 11">MJM16</strain>
    </source>
</reference>
<dbReference type="SMART" id="SM00382">
    <property type="entry name" value="AAA"/>
    <property type="match status" value="1"/>
</dbReference>
<dbReference type="PANTHER" id="PTHR43553:SF27">
    <property type="entry name" value="ENERGY-COUPLING FACTOR TRANSPORTER ATP-BINDING PROTEIN ECFA2"/>
    <property type="match status" value="1"/>
</dbReference>
<keyword evidence="11" id="KW-1185">Reference proteome</keyword>
<dbReference type="InterPro" id="IPR003593">
    <property type="entry name" value="AAA+_ATPase"/>
</dbReference>
<dbReference type="InterPro" id="IPR003439">
    <property type="entry name" value="ABC_transporter-like_ATP-bd"/>
</dbReference>
<keyword evidence="8" id="KW-0472">Membrane</keyword>
<dbReference type="EMBL" id="JAFLVR010000002">
    <property type="protein sequence ID" value="MBO0450927.1"/>
    <property type="molecule type" value="Genomic_DNA"/>
</dbReference>
<dbReference type="SUPFAM" id="SSF52540">
    <property type="entry name" value="P-loop containing nucleoside triphosphate hydrolases"/>
    <property type="match status" value="1"/>
</dbReference>
<protein>
    <submittedName>
        <fullName evidence="10">ABC transporter ATP-binding protein</fullName>
    </submittedName>
</protein>
<keyword evidence="5" id="KW-0547">Nucleotide-binding</keyword>
<keyword evidence="6 10" id="KW-0067">ATP-binding</keyword>
<dbReference type="Proteomes" id="UP000664495">
    <property type="component" value="Unassembled WGS sequence"/>
</dbReference>
<name>A0ABS3HBU9_9ENTE</name>
<evidence type="ECO:0000256" key="2">
    <source>
        <dbReference type="ARBA" id="ARBA00005417"/>
    </source>
</evidence>
<comment type="subcellular location">
    <subcellularLocation>
        <location evidence="1">Cell membrane</location>
        <topology evidence="1">Peripheral membrane protein</topology>
    </subcellularLocation>
</comment>
<proteinExistence type="inferred from homology"/>
<evidence type="ECO:0000256" key="8">
    <source>
        <dbReference type="ARBA" id="ARBA00023136"/>
    </source>
</evidence>
<evidence type="ECO:0000259" key="9">
    <source>
        <dbReference type="PROSITE" id="PS50893"/>
    </source>
</evidence>
<comment type="caution">
    <text evidence="10">The sequence shown here is derived from an EMBL/GenBank/DDBJ whole genome shotgun (WGS) entry which is preliminary data.</text>
</comment>
<evidence type="ECO:0000256" key="7">
    <source>
        <dbReference type="ARBA" id="ARBA00022967"/>
    </source>
</evidence>
<comment type="similarity">
    <text evidence="2">Belongs to the ABC transporter superfamily.</text>
</comment>
<evidence type="ECO:0000256" key="1">
    <source>
        <dbReference type="ARBA" id="ARBA00004202"/>
    </source>
</evidence>
<dbReference type="Pfam" id="PF00005">
    <property type="entry name" value="ABC_tran"/>
    <property type="match status" value="1"/>
</dbReference>
<feature type="domain" description="ABC transporter" evidence="9">
    <location>
        <begin position="3"/>
        <end position="236"/>
    </location>
</feature>
<dbReference type="GO" id="GO:0005524">
    <property type="term" value="F:ATP binding"/>
    <property type="evidence" value="ECO:0007669"/>
    <property type="project" value="UniProtKB-KW"/>
</dbReference>
<dbReference type="InterPro" id="IPR027417">
    <property type="entry name" value="P-loop_NTPase"/>
</dbReference>
<dbReference type="PANTHER" id="PTHR43553">
    <property type="entry name" value="HEAVY METAL TRANSPORTER"/>
    <property type="match status" value="1"/>
</dbReference>
<evidence type="ECO:0000313" key="10">
    <source>
        <dbReference type="EMBL" id="MBO0450927.1"/>
    </source>
</evidence>
<gene>
    <name evidence="10" type="ORF">JZO85_01520</name>
</gene>
<dbReference type="PROSITE" id="PS50893">
    <property type="entry name" value="ABC_TRANSPORTER_2"/>
    <property type="match status" value="1"/>
</dbReference>
<keyword evidence="7" id="KW-1278">Translocase</keyword>
<dbReference type="CDD" id="cd03225">
    <property type="entry name" value="ABC_cobalt_CbiO_domain1"/>
    <property type="match status" value="1"/>
</dbReference>
<keyword evidence="4" id="KW-1003">Cell membrane</keyword>
<accession>A0ABS3HBU9</accession>
<dbReference type="Gene3D" id="3.40.50.300">
    <property type="entry name" value="P-loop containing nucleotide triphosphate hydrolases"/>
    <property type="match status" value="1"/>
</dbReference>
<evidence type="ECO:0000313" key="11">
    <source>
        <dbReference type="Proteomes" id="UP000664495"/>
    </source>
</evidence>
<dbReference type="RefSeq" id="WP_207106736.1">
    <property type="nucleotide sequence ID" value="NZ_JAFLVR010000002.1"/>
</dbReference>
<keyword evidence="3" id="KW-0813">Transport</keyword>
<dbReference type="InterPro" id="IPR050095">
    <property type="entry name" value="ECF_ABC_transporter_ATP-bd"/>
</dbReference>
<sequence>MKIEVKNLVHKYPSGEVALNGISAVFEGTEPIAIIGQNGAGKTTFVKHLNGLLRPSDGEVLINGESVEEHTTAFWSRKIGYVFQNPDNQLFLESVKKEFEFGPKQQGVPKKEIRWRLEKIADLVGLTNKLYVHPFDLNATEKKFCTIGSILMMNPEMIILDEPTCGQDIEGNQRLTKIIASLKANNQLCLTITHDMKFVVENFDQIIVMSKGQILNREKKEIIFSAPDVLKASYVSPPPITRVGQILDLDQPVFNQQDFHRYFEEKRADKKRING</sequence>
<dbReference type="InterPro" id="IPR015856">
    <property type="entry name" value="ABC_transpr_CbiO/EcfA_su"/>
</dbReference>
<evidence type="ECO:0000256" key="3">
    <source>
        <dbReference type="ARBA" id="ARBA00022448"/>
    </source>
</evidence>